<keyword evidence="11" id="KW-0443">Lipid metabolism</keyword>
<dbReference type="GO" id="GO:0016020">
    <property type="term" value="C:membrane"/>
    <property type="evidence" value="ECO:0007669"/>
    <property type="project" value="GOC"/>
</dbReference>
<evidence type="ECO:0000256" key="3">
    <source>
        <dbReference type="ARBA" id="ARBA00004760"/>
    </source>
</evidence>
<evidence type="ECO:0000256" key="6">
    <source>
        <dbReference type="ARBA" id="ARBA00011891"/>
    </source>
</evidence>
<evidence type="ECO:0000259" key="18">
    <source>
        <dbReference type="Pfam" id="PF15508"/>
    </source>
</evidence>
<gene>
    <name evidence="19" type="ORF">BpHYR1_048290</name>
</gene>
<protein>
    <recommendedName>
        <fullName evidence="15">Acid ceramidase</fullName>
        <ecNumber evidence="6">3.5.1.23</ecNumber>
    </recommendedName>
</protein>
<dbReference type="GO" id="GO:0006631">
    <property type="term" value="P:fatty acid metabolic process"/>
    <property type="evidence" value="ECO:0007669"/>
    <property type="project" value="InterPro"/>
</dbReference>
<dbReference type="PANTHER" id="PTHR28583:SF1">
    <property type="entry name" value="ACID CERAMIDASE"/>
    <property type="match status" value="1"/>
</dbReference>
<dbReference type="PIRSF" id="PIRSF017632">
    <property type="entry name" value="Acid_ceramidase-like"/>
    <property type="match status" value="1"/>
</dbReference>
<dbReference type="GO" id="GO:0017040">
    <property type="term" value="F:N-acylsphingosine amidohydrolase activity"/>
    <property type="evidence" value="ECO:0007669"/>
    <property type="project" value="UniProtKB-EC"/>
</dbReference>
<keyword evidence="13" id="KW-0325">Glycoprotein</keyword>
<feature type="non-terminal residue" evidence="19">
    <location>
        <position position="1"/>
    </location>
</feature>
<dbReference type="GO" id="GO:0006665">
    <property type="term" value="P:sphingolipid metabolic process"/>
    <property type="evidence" value="ECO:0007669"/>
    <property type="project" value="UniProtKB-KW"/>
</dbReference>
<dbReference type="Pfam" id="PF15508">
    <property type="entry name" value="NAAA-beta"/>
    <property type="match status" value="1"/>
</dbReference>
<dbReference type="GO" id="GO:0005764">
    <property type="term" value="C:lysosome"/>
    <property type="evidence" value="ECO:0007669"/>
    <property type="project" value="UniProtKB-SubCell"/>
</dbReference>
<dbReference type="InterPro" id="IPR029130">
    <property type="entry name" value="Acid_ceramidase_N"/>
</dbReference>
<evidence type="ECO:0000256" key="2">
    <source>
        <dbReference type="ARBA" id="ARBA00004613"/>
    </source>
</evidence>
<evidence type="ECO:0000313" key="19">
    <source>
        <dbReference type="EMBL" id="RNA26834.1"/>
    </source>
</evidence>
<evidence type="ECO:0000256" key="15">
    <source>
        <dbReference type="ARBA" id="ARBA00040588"/>
    </source>
</evidence>
<keyword evidence="8" id="KW-0732">Signal</keyword>
<keyword evidence="7" id="KW-0964">Secreted</keyword>
<feature type="domain" description="Acid ceramidase N-terminal" evidence="18">
    <location>
        <begin position="21"/>
        <end position="56"/>
    </location>
</feature>
<evidence type="ECO:0000256" key="11">
    <source>
        <dbReference type="ARBA" id="ARBA00023098"/>
    </source>
</evidence>
<sequence>TYLVKTQCAKDLYNPNDLSLIPTYALNLDEPPEKRWSHIVINYKDQLENLFDYFRQNQNQYKIFLDNNNQNLDKLAESFPEPYRQEILGMSNATGIGVEDFMLLNVFYELSSSCSSIVAQDFQGEIFLARNLDFGLLLGWDTRNDTWMTTQLLRKLTINLFFYRENQLLFKSTTLVGFVGLLTGLKPNKYSLSINQRKDNVPGIAGIFSWVAGNSMNASWVTLLGREVFEQDLNYLEVVDRLSQTVLLAPVYYIIAGTNEFQGAVVTRNQTDLLDLWILGSNNSWFLGQTNYDRWKAPLAIDDRRTPIYVCMNDYGRENLSFDSLFNVLSTQPVLNKLTIHTTLIKVRTGQYESYFQECKTPCPLF</sequence>
<dbReference type="GO" id="GO:0017064">
    <property type="term" value="F:fatty acid amide hydrolase activity"/>
    <property type="evidence" value="ECO:0007669"/>
    <property type="project" value="InterPro"/>
</dbReference>
<dbReference type="Pfam" id="PF02275">
    <property type="entry name" value="CBAH"/>
    <property type="match status" value="1"/>
</dbReference>
<keyword evidence="12" id="KW-1015">Disulfide bond</keyword>
<comment type="pathway">
    <text evidence="3">Lipid metabolism; sphingolipid metabolism.</text>
</comment>
<evidence type="ECO:0000256" key="7">
    <source>
        <dbReference type="ARBA" id="ARBA00022525"/>
    </source>
</evidence>
<evidence type="ECO:0000256" key="16">
    <source>
        <dbReference type="PIRSR" id="PIRSR017632-1"/>
    </source>
</evidence>
<evidence type="ECO:0000256" key="10">
    <source>
        <dbReference type="ARBA" id="ARBA00022919"/>
    </source>
</evidence>
<evidence type="ECO:0000256" key="13">
    <source>
        <dbReference type="ARBA" id="ARBA00023180"/>
    </source>
</evidence>
<accession>A0A3M7RTD8</accession>
<evidence type="ECO:0000313" key="20">
    <source>
        <dbReference type="Proteomes" id="UP000276133"/>
    </source>
</evidence>
<dbReference type="PANTHER" id="PTHR28583">
    <property type="entry name" value="ACID AMIDASE"/>
    <property type="match status" value="1"/>
</dbReference>
<dbReference type="EMBL" id="REGN01002663">
    <property type="protein sequence ID" value="RNA26834.1"/>
    <property type="molecule type" value="Genomic_DNA"/>
</dbReference>
<dbReference type="AlphaFoldDB" id="A0A3M7RTD8"/>
<proteinExistence type="inferred from homology"/>
<comment type="subcellular location">
    <subcellularLocation>
        <location evidence="1">Lysosome</location>
    </subcellularLocation>
    <subcellularLocation>
        <location evidence="2">Secreted</location>
    </subcellularLocation>
</comment>
<evidence type="ECO:0000259" key="17">
    <source>
        <dbReference type="Pfam" id="PF02275"/>
    </source>
</evidence>
<organism evidence="19 20">
    <name type="scientific">Brachionus plicatilis</name>
    <name type="common">Marine rotifer</name>
    <name type="synonym">Brachionus muelleri</name>
    <dbReference type="NCBI Taxonomy" id="10195"/>
    <lineage>
        <taxon>Eukaryota</taxon>
        <taxon>Metazoa</taxon>
        <taxon>Spiralia</taxon>
        <taxon>Gnathifera</taxon>
        <taxon>Rotifera</taxon>
        <taxon>Eurotatoria</taxon>
        <taxon>Monogononta</taxon>
        <taxon>Pseudotrocha</taxon>
        <taxon>Ploima</taxon>
        <taxon>Brachionidae</taxon>
        <taxon>Brachionus</taxon>
    </lineage>
</organism>
<dbReference type="Proteomes" id="UP000276133">
    <property type="component" value="Unassembled WGS sequence"/>
</dbReference>
<dbReference type="STRING" id="10195.A0A3M7RTD8"/>
<evidence type="ECO:0000256" key="8">
    <source>
        <dbReference type="ARBA" id="ARBA00022729"/>
    </source>
</evidence>
<keyword evidence="14" id="KW-0458">Lysosome</keyword>
<dbReference type="OrthoDB" id="5273684at2759"/>
<comment type="caution">
    <text evidence="19">The sequence shown here is derived from an EMBL/GenBank/DDBJ whole genome shotgun (WGS) entry which is preliminary data.</text>
</comment>
<evidence type="ECO:0000256" key="1">
    <source>
        <dbReference type="ARBA" id="ARBA00004371"/>
    </source>
</evidence>
<dbReference type="EC" id="3.5.1.23" evidence="6"/>
<evidence type="ECO:0000256" key="4">
    <source>
        <dbReference type="ARBA" id="ARBA00004991"/>
    </source>
</evidence>
<feature type="domain" description="Choloylglycine hydrolase/NAAA C-terminal" evidence="17">
    <location>
        <begin position="114"/>
        <end position="296"/>
    </location>
</feature>
<evidence type="ECO:0000256" key="14">
    <source>
        <dbReference type="ARBA" id="ARBA00023228"/>
    </source>
</evidence>
<keyword evidence="10" id="KW-0746">Sphingolipid metabolism</keyword>
<comment type="pathway">
    <text evidence="4">Sphingolipid metabolism.</text>
</comment>
<feature type="active site" description="Nucleophile" evidence="16">
    <location>
        <position position="114"/>
    </location>
</feature>
<evidence type="ECO:0000256" key="12">
    <source>
        <dbReference type="ARBA" id="ARBA00023157"/>
    </source>
</evidence>
<dbReference type="InterPro" id="IPR029132">
    <property type="entry name" value="CBAH/NAAA_C"/>
</dbReference>
<dbReference type="InterPro" id="IPR016699">
    <property type="entry name" value="Acid_ceramidase-like"/>
</dbReference>
<comment type="similarity">
    <text evidence="5">Belongs to the acid ceramidase family.</text>
</comment>
<dbReference type="GO" id="GO:0005576">
    <property type="term" value="C:extracellular region"/>
    <property type="evidence" value="ECO:0007669"/>
    <property type="project" value="UniProtKB-SubCell"/>
</dbReference>
<reference evidence="19 20" key="1">
    <citation type="journal article" date="2018" name="Sci. Rep.">
        <title>Genomic signatures of local adaptation to the degree of environmental predictability in rotifers.</title>
        <authorList>
            <person name="Franch-Gras L."/>
            <person name="Hahn C."/>
            <person name="Garcia-Roger E.M."/>
            <person name="Carmona M.J."/>
            <person name="Serra M."/>
            <person name="Gomez A."/>
        </authorList>
    </citation>
    <scope>NUCLEOTIDE SEQUENCE [LARGE SCALE GENOMIC DNA]</scope>
    <source>
        <strain evidence="19">HYR1</strain>
    </source>
</reference>
<name>A0A3M7RTD8_BRAPC</name>
<evidence type="ECO:0000256" key="9">
    <source>
        <dbReference type="ARBA" id="ARBA00022801"/>
    </source>
</evidence>
<keyword evidence="20" id="KW-1185">Reference proteome</keyword>
<keyword evidence="9" id="KW-0378">Hydrolase</keyword>
<evidence type="ECO:0000256" key="5">
    <source>
        <dbReference type="ARBA" id="ARBA00005730"/>
    </source>
</evidence>